<organism evidence="11 12">
    <name type="scientific">Geodermatophilus poikilotrophus</name>
    <dbReference type="NCBI Taxonomy" id="1333667"/>
    <lineage>
        <taxon>Bacteria</taxon>
        <taxon>Bacillati</taxon>
        <taxon>Actinomycetota</taxon>
        <taxon>Actinomycetes</taxon>
        <taxon>Geodermatophilales</taxon>
        <taxon>Geodermatophilaceae</taxon>
        <taxon>Geodermatophilus</taxon>
    </lineage>
</organism>
<protein>
    <recommendedName>
        <fullName evidence="1">non-specific serine/threonine protein kinase</fullName>
        <ecNumber evidence="1">2.7.11.1</ecNumber>
    </recommendedName>
</protein>
<dbReference type="PANTHER" id="PTHR43289:SF6">
    <property type="entry name" value="SERINE_THREONINE-PROTEIN KINASE NEKL-3"/>
    <property type="match status" value="1"/>
</dbReference>
<keyword evidence="6 7" id="KW-0067">ATP-binding</keyword>
<dbReference type="InterPro" id="IPR008271">
    <property type="entry name" value="Ser/Thr_kinase_AS"/>
</dbReference>
<accession>A0A1I0BNX7</accession>
<feature type="compositionally biased region" description="Pro residues" evidence="8">
    <location>
        <begin position="353"/>
        <end position="362"/>
    </location>
</feature>
<dbReference type="GO" id="GO:0004674">
    <property type="term" value="F:protein serine/threonine kinase activity"/>
    <property type="evidence" value="ECO:0007669"/>
    <property type="project" value="UniProtKB-KW"/>
</dbReference>
<evidence type="ECO:0000313" key="12">
    <source>
        <dbReference type="Proteomes" id="UP000198507"/>
    </source>
</evidence>
<keyword evidence="2 11" id="KW-0723">Serine/threonine-protein kinase</keyword>
<feature type="domain" description="Protein kinase" evidence="10">
    <location>
        <begin position="16"/>
        <end position="274"/>
    </location>
</feature>
<dbReference type="CDD" id="cd14014">
    <property type="entry name" value="STKc_PknB_like"/>
    <property type="match status" value="1"/>
</dbReference>
<evidence type="ECO:0000256" key="8">
    <source>
        <dbReference type="SAM" id="MobiDB-lite"/>
    </source>
</evidence>
<dbReference type="PROSITE" id="PS50011">
    <property type="entry name" value="PROTEIN_KINASE_DOM"/>
    <property type="match status" value="1"/>
</dbReference>
<dbReference type="Gene3D" id="3.30.200.20">
    <property type="entry name" value="Phosphorylase Kinase, domain 1"/>
    <property type="match status" value="1"/>
</dbReference>
<keyword evidence="12" id="KW-1185">Reference proteome</keyword>
<keyword evidence="9" id="KW-0812">Transmembrane</keyword>
<dbReference type="SMART" id="SM00220">
    <property type="entry name" value="S_TKc"/>
    <property type="match status" value="1"/>
</dbReference>
<proteinExistence type="predicted"/>
<keyword evidence="9" id="KW-0472">Membrane</keyword>
<keyword evidence="9" id="KW-1133">Transmembrane helix</keyword>
<keyword evidence="4 7" id="KW-0547">Nucleotide-binding</keyword>
<reference evidence="12" key="1">
    <citation type="submission" date="2016-10" db="EMBL/GenBank/DDBJ databases">
        <authorList>
            <person name="Varghese N."/>
            <person name="Submissions S."/>
        </authorList>
    </citation>
    <scope>NUCLEOTIDE SEQUENCE [LARGE SCALE GENOMIC DNA]</scope>
    <source>
        <strain evidence="12">DSM 44209</strain>
    </source>
</reference>
<keyword evidence="5 11" id="KW-0418">Kinase</keyword>
<dbReference type="EC" id="2.7.11.1" evidence="1"/>
<feature type="binding site" evidence="7">
    <location>
        <position position="45"/>
    </location>
    <ligand>
        <name>ATP</name>
        <dbReference type="ChEBI" id="CHEBI:30616"/>
    </ligand>
</feature>
<evidence type="ECO:0000256" key="6">
    <source>
        <dbReference type="ARBA" id="ARBA00022840"/>
    </source>
</evidence>
<dbReference type="PROSITE" id="PS00108">
    <property type="entry name" value="PROTEIN_KINASE_ST"/>
    <property type="match status" value="1"/>
</dbReference>
<sequence>MTAEPASDERLLAGRYALSEVLGRGGMGVVWRATDLKLDRPVAVKEVTFALHLSDEERRLLRERTMREARTAARLDHPSVTSVYDVVEEDGRPWLVMEHVESCSLQQVLDGQGPLPWPAVARIGLDVLAGLTAAHEAGIVHRDVKPGNVLVAPDGRACLTDFGIATATGDPAITTTGAIIGSPSYMAPERAHGEQPGPAVDLWSLGATLYTAVEGRQAFARGEPMATLMAVVTEEPPPPVHAGPLEPVLRGLLTKDPAQRMTAEQARRELHAALDSTRGTTPWSPEPSPPQAERPAPEHERVERIDAADLRALAAASATVIGAVARDARDQARHLAERRRERREVRRRETVPPEAPPAPPAGRRPAERPGNRPQRRRFRRRWVVVPVLVVVLALLAVAAGLVVLAGALLGW</sequence>
<evidence type="ECO:0000256" key="4">
    <source>
        <dbReference type="ARBA" id="ARBA00022741"/>
    </source>
</evidence>
<evidence type="ECO:0000256" key="2">
    <source>
        <dbReference type="ARBA" id="ARBA00022527"/>
    </source>
</evidence>
<evidence type="ECO:0000256" key="5">
    <source>
        <dbReference type="ARBA" id="ARBA00022777"/>
    </source>
</evidence>
<evidence type="ECO:0000313" key="11">
    <source>
        <dbReference type="EMBL" id="SET08728.1"/>
    </source>
</evidence>
<dbReference type="AlphaFoldDB" id="A0A1I0BNX7"/>
<feature type="region of interest" description="Disordered" evidence="8">
    <location>
        <begin position="332"/>
        <end position="375"/>
    </location>
</feature>
<evidence type="ECO:0000256" key="7">
    <source>
        <dbReference type="PROSITE-ProRule" id="PRU10141"/>
    </source>
</evidence>
<dbReference type="Proteomes" id="UP000198507">
    <property type="component" value="Unassembled WGS sequence"/>
</dbReference>
<evidence type="ECO:0000259" key="10">
    <source>
        <dbReference type="PROSITE" id="PS50011"/>
    </source>
</evidence>
<dbReference type="Gene3D" id="1.10.510.10">
    <property type="entry name" value="Transferase(Phosphotransferase) domain 1"/>
    <property type="match status" value="1"/>
</dbReference>
<evidence type="ECO:0000256" key="3">
    <source>
        <dbReference type="ARBA" id="ARBA00022679"/>
    </source>
</evidence>
<dbReference type="GO" id="GO:0005524">
    <property type="term" value="F:ATP binding"/>
    <property type="evidence" value="ECO:0007669"/>
    <property type="project" value="UniProtKB-UniRule"/>
</dbReference>
<dbReference type="SUPFAM" id="SSF56112">
    <property type="entry name" value="Protein kinase-like (PK-like)"/>
    <property type="match status" value="1"/>
</dbReference>
<dbReference type="PROSITE" id="PS00107">
    <property type="entry name" value="PROTEIN_KINASE_ATP"/>
    <property type="match status" value="1"/>
</dbReference>
<dbReference type="Pfam" id="PF00069">
    <property type="entry name" value="Pkinase"/>
    <property type="match status" value="1"/>
</dbReference>
<dbReference type="RefSeq" id="WP_091441040.1">
    <property type="nucleotide sequence ID" value="NZ_FOIE01000002.1"/>
</dbReference>
<feature type="compositionally biased region" description="Basic and acidic residues" evidence="8">
    <location>
        <begin position="332"/>
        <end position="351"/>
    </location>
</feature>
<dbReference type="EMBL" id="FOIE01000002">
    <property type="protein sequence ID" value="SET08728.1"/>
    <property type="molecule type" value="Genomic_DNA"/>
</dbReference>
<dbReference type="PANTHER" id="PTHR43289">
    <property type="entry name" value="MITOGEN-ACTIVATED PROTEIN KINASE KINASE KINASE 20-RELATED"/>
    <property type="match status" value="1"/>
</dbReference>
<feature type="transmembrane region" description="Helical" evidence="9">
    <location>
        <begin position="382"/>
        <end position="409"/>
    </location>
</feature>
<dbReference type="InterPro" id="IPR017441">
    <property type="entry name" value="Protein_kinase_ATP_BS"/>
</dbReference>
<keyword evidence="3" id="KW-0808">Transferase</keyword>
<evidence type="ECO:0000256" key="1">
    <source>
        <dbReference type="ARBA" id="ARBA00012513"/>
    </source>
</evidence>
<dbReference type="OrthoDB" id="9762169at2"/>
<feature type="region of interest" description="Disordered" evidence="8">
    <location>
        <begin position="273"/>
        <end position="301"/>
    </location>
</feature>
<dbReference type="InterPro" id="IPR000719">
    <property type="entry name" value="Prot_kinase_dom"/>
</dbReference>
<evidence type="ECO:0000256" key="9">
    <source>
        <dbReference type="SAM" id="Phobius"/>
    </source>
</evidence>
<name>A0A1I0BNX7_9ACTN</name>
<gene>
    <name evidence="11" type="ORF">SAMN04488546_1389</name>
</gene>
<dbReference type="InterPro" id="IPR011009">
    <property type="entry name" value="Kinase-like_dom_sf"/>
</dbReference>